<dbReference type="NCBIfam" id="TIGR02385">
    <property type="entry name" value="RelE_StbE"/>
    <property type="match status" value="1"/>
</dbReference>
<dbReference type="Proteomes" id="UP001500399">
    <property type="component" value="Unassembled WGS sequence"/>
</dbReference>
<dbReference type="InterPro" id="IPR007712">
    <property type="entry name" value="RelE/ParE_toxin"/>
</dbReference>
<keyword evidence="3" id="KW-1185">Reference proteome</keyword>
<protein>
    <submittedName>
        <fullName evidence="2">Type II toxin-antitoxin system RelE/ParE family toxin</fullName>
    </submittedName>
</protein>
<organism evidence="2 3">
    <name type="scientific">Selenomonas dianae</name>
    <dbReference type="NCBI Taxonomy" id="135079"/>
    <lineage>
        <taxon>Bacteria</taxon>
        <taxon>Bacillati</taxon>
        <taxon>Bacillota</taxon>
        <taxon>Negativicutes</taxon>
        <taxon>Selenomonadales</taxon>
        <taxon>Selenomonadaceae</taxon>
        <taxon>Selenomonas</taxon>
    </lineage>
</organism>
<evidence type="ECO:0000313" key="3">
    <source>
        <dbReference type="Proteomes" id="UP001500399"/>
    </source>
</evidence>
<reference evidence="2 3" key="1">
    <citation type="journal article" date="2019" name="Int. J. Syst. Evol. Microbiol.">
        <title>The Global Catalogue of Microorganisms (GCM) 10K type strain sequencing project: providing services to taxonomists for standard genome sequencing and annotation.</title>
        <authorList>
            <consortium name="The Broad Institute Genomics Platform"/>
            <consortium name="The Broad Institute Genome Sequencing Center for Infectious Disease"/>
            <person name="Wu L."/>
            <person name="Ma J."/>
        </authorList>
    </citation>
    <scope>NUCLEOTIDE SEQUENCE [LARGE SCALE GENOMIC DNA]</scope>
    <source>
        <strain evidence="2 3">JCM 8542</strain>
    </source>
</reference>
<dbReference type="InterPro" id="IPR035093">
    <property type="entry name" value="RelE/ParE_toxin_dom_sf"/>
</dbReference>
<comment type="caution">
    <text evidence="2">The sequence shown here is derived from an EMBL/GenBank/DDBJ whole genome shotgun (WGS) entry which is preliminary data.</text>
</comment>
<dbReference type="PANTHER" id="PTHR38813:SF1">
    <property type="entry name" value="TOXIN RELE1-RELATED"/>
    <property type="match status" value="1"/>
</dbReference>
<name>A0ABN0SXU7_9FIRM</name>
<dbReference type="Gene3D" id="3.30.2310.20">
    <property type="entry name" value="RelE-like"/>
    <property type="match status" value="1"/>
</dbReference>
<evidence type="ECO:0000256" key="1">
    <source>
        <dbReference type="ARBA" id="ARBA00022649"/>
    </source>
</evidence>
<dbReference type="EMBL" id="BAAACR010000002">
    <property type="protein sequence ID" value="GAA0205594.1"/>
    <property type="molecule type" value="Genomic_DNA"/>
</dbReference>
<gene>
    <name evidence="2" type="ORF">GCM10008919_06130</name>
</gene>
<dbReference type="InterPro" id="IPR052747">
    <property type="entry name" value="TA_system_RelE_toxin"/>
</dbReference>
<keyword evidence="1" id="KW-1277">Toxin-antitoxin system</keyword>
<proteinExistence type="predicted"/>
<evidence type="ECO:0000313" key="2">
    <source>
        <dbReference type="EMBL" id="GAA0205594.1"/>
    </source>
</evidence>
<dbReference type="SUPFAM" id="SSF143011">
    <property type="entry name" value="RelE-like"/>
    <property type="match status" value="1"/>
</dbReference>
<dbReference type="RefSeq" id="WP_304987993.1">
    <property type="nucleotide sequence ID" value="NZ_BAAACR010000002.1"/>
</dbReference>
<sequence length="97" mass="11287">MEFSKWFDSRASEAQLEVKFSKEAQKSLNPLDRVTKQRIREGINGLLQHPPKGDIKLMQGQFTGVYRLRIGKYRIIYEIVSDTLRILDIGSRGDIYK</sequence>
<dbReference type="PANTHER" id="PTHR38813">
    <property type="match status" value="1"/>
</dbReference>
<accession>A0ABN0SXU7</accession>
<dbReference type="Pfam" id="PF05016">
    <property type="entry name" value="ParE_toxin"/>
    <property type="match status" value="1"/>
</dbReference>